<dbReference type="CDD" id="cd06171">
    <property type="entry name" value="Sigma70_r4"/>
    <property type="match status" value="1"/>
</dbReference>
<dbReference type="SUPFAM" id="SSF88946">
    <property type="entry name" value="Sigma2 domain of RNA polymerase sigma factors"/>
    <property type="match status" value="1"/>
</dbReference>
<sequence>MSEGGDNEARADDRALVAAVLARRPGAFETLVSRNQKLVWHLVYRIVQQPEDTRELAQEVFLQVHRGLGQFRFESALSTWIGRIAFSVASRHMQRRRLPMVEPDEDGPSPLEQVGDGFDLAEAVADADLMRRMHEAIEALPPLQRTLITLYHMEELGIAEVARITDLPEGTVKNYLFRARLRLRWHLESLEACPS</sequence>
<dbReference type="RefSeq" id="WP_111265177.1">
    <property type="nucleotide sequence ID" value="NZ_CP029843.1"/>
</dbReference>
<dbReference type="GO" id="GO:0016987">
    <property type="term" value="F:sigma factor activity"/>
    <property type="evidence" value="ECO:0007669"/>
    <property type="project" value="UniProtKB-KW"/>
</dbReference>
<dbReference type="InterPro" id="IPR036388">
    <property type="entry name" value="WH-like_DNA-bd_sf"/>
</dbReference>
<dbReference type="Gene3D" id="1.10.10.10">
    <property type="entry name" value="Winged helix-like DNA-binding domain superfamily/Winged helix DNA-binding domain"/>
    <property type="match status" value="1"/>
</dbReference>
<dbReference type="Proteomes" id="UP000249447">
    <property type="component" value="Chromosome"/>
</dbReference>
<dbReference type="OrthoDB" id="9803470at2"/>
<proteinExistence type="inferred from homology"/>
<evidence type="ECO:0000256" key="2">
    <source>
        <dbReference type="ARBA" id="ARBA00023015"/>
    </source>
</evidence>
<keyword evidence="2" id="KW-0805">Transcription regulation</keyword>
<dbReference type="InterPro" id="IPR007627">
    <property type="entry name" value="RNA_pol_sigma70_r2"/>
</dbReference>
<dbReference type="NCBIfam" id="TIGR02937">
    <property type="entry name" value="sigma70-ECF"/>
    <property type="match status" value="1"/>
</dbReference>
<dbReference type="EMBL" id="CP029843">
    <property type="protein sequence ID" value="AWV05995.1"/>
    <property type="molecule type" value="Genomic_DNA"/>
</dbReference>
<protein>
    <submittedName>
        <fullName evidence="7">RNA polymerase subunit sigma-24</fullName>
    </submittedName>
</protein>
<dbReference type="InterPro" id="IPR013324">
    <property type="entry name" value="RNA_pol_sigma_r3/r4-like"/>
</dbReference>
<evidence type="ECO:0000259" key="6">
    <source>
        <dbReference type="Pfam" id="PF08281"/>
    </source>
</evidence>
<evidence type="ECO:0000313" key="7">
    <source>
        <dbReference type="EMBL" id="AWV05995.1"/>
    </source>
</evidence>
<dbReference type="GO" id="GO:0003677">
    <property type="term" value="F:DNA binding"/>
    <property type="evidence" value="ECO:0007669"/>
    <property type="project" value="InterPro"/>
</dbReference>
<dbReference type="Gene3D" id="1.10.1740.10">
    <property type="match status" value="1"/>
</dbReference>
<gene>
    <name evidence="7" type="ORF">C9I47_0270</name>
</gene>
<evidence type="ECO:0000259" key="5">
    <source>
        <dbReference type="Pfam" id="PF04542"/>
    </source>
</evidence>
<dbReference type="PANTHER" id="PTHR43133">
    <property type="entry name" value="RNA POLYMERASE ECF-TYPE SIGMA FACTO"/>
    <property type="match status" value="1"/>
</dbReference>
<accession>A0A2U9T3Q0</accession>
<organism evidence="7 8">
    <name type="scientific">Marilutibacter maris</name>
    <dbReference type="NCBI Taxonomy" id="1605891"/>
    <lineage>
        <taxon>Bacteria</taxon>
        <taxon>Pseudomonadati</taxon>
        <taxon>Pseudomonadota</taxon>
        <taxon>Gammaproteobacteria</taxon>
        <taxon>Lysobacterales</taxon>
        <taxon>Lysobacteraceae</taxon>
        <taxon>Marilutibacter</taxon>
    </lineage>
</organism>
<dbReference type="GO" id="GO:0006352">
    <property type="term" value="P:DNA-templated transcription initiation"/>
    <property type="evidence" value="ECO:0007669"/>
    <property type="project" value="InterPro"/>
</dbReference>
<name>A0A2U9T3Q0_9GAMM</name>
<dbReference type="Pfam" id="PF04542">
    <property type="entry name" value="Sigma70_r2"/>
    <property type="match status" value="1"/>
</dbReference>
<dbReference type="PANTHER" id="PTHR43133:SF51">
    <property type="entry name" value="RNA POLYMERASE SIGMA FACTOR"/>
    <property type="match status" value="1"/>
</dbReference>
<dbReference type="InterPro" id="IPR013249">
    <property type="entry name" value="RNA_pol_sigma70_r4_t2"/>
</dbReference>
<dbReference type="InterPro" id="IPR014284">
    <property type="entry name" value="RNA_pol_sigma-70_dom"/>
</dbReference>
<dbReference type="KEGG" id="lmb:C9I47_0270"/>
<dbReference type="InterPro" id="IPR039425">
    <property type="entry name" value="RNA_pol_sigma-70-like"/>
</dbReference>
<keyword evidence="8" id="KW-1185">Reference proteome</keyword>
<dbReference type="SUPFAM" id="SSF88659">
    <property type="entry name" value="Sigma3 and sigma4 domains of RNA polymerase sigma factors"/>
    <property type="match status" value="1"/>
</dbReference>
<evidence type="ECO:0000256" key="1">
    <source>
        <dbReference type="ARBA" id="ARBA00010641"/>
    </source>
</evidence>
<reference evidence="7 8" key="1">
    <citation type="submission" date="2018-05" db="EMBL/GenBank/DDBJ databases">
        <title>The complete genome of Lysobacter maris HZ9B, a marine bacterium antagonistic against terrestrial plant pathogens.</title>
        <authorList>
            <person name="Zhang X.-Q."/>
        </authorList>
    </citation>
    <scope>NUCLEOTIDE SEQUENCE [LARGE SCALE GENOMIC DNA]</scope>
    <source>
        <strain evidence="7 8">HZ9B</strain>
    </source>
</reference>
<evidence type="ECO:0000256" key="4">
    <source>
        <dbReference type="ARBA" id="ARBA00023163"/>
    </source>
</evidence>
<evidence type="ECO:0000256" key="3">
    <source>
        <dbReference type="ARBA" id="ARBA00023082"/>
    </source>
</evidence>
<comment type="similarity">
    <text evidence="1">Belongs to the sigma-70 factor family. ECF subfamily.</text>
</comment>
<feature type="domain" description="RNA polymerase sigma-70 region 2" evidence="5">
    <location>
        <begin position="31"/>
        <end position="97"/>
    </location>
</feature>
<keyword evidence="4" id="KW-0804">Transcription</keyword>
<dbReference type="Pfam" id="PF08281">
    <property type="entry name" value="Sigma70_r4_2"/>
    <property type="match status" value="1"/>
</dbReference>
<evidence type="ECO:0000313" key="8">
    <source>
        <dbReference type="Proteomes" id="UP000249447"/>
    </source>
</evidence>
<feature type="domain" description="RNA polymerase sigma factor 70 region 4 type 2" evidence="6">
    <location>
        <begin position="131"/>
        <end position="183"/>
    </location>
</feature>
<dbReference type="AlphaFoldDB" id="A0A2U9T3Q0"/>
<dbReference type="InterPro" id="IPR013325">
    <property type="entry name" value="RNA_pol_sigma_r2"/>
</dbReference>
<keyword evidence="3" id="KW-0731">Sigma factor</keyword>